<evidence type="ECO:0000256" key="1">
    <source>
        <dbReference type="SAM" id="Phobius"/>
    </source>
</evidence>
<dbReference type="PaxDb" id="29760-VIT_06s0004g06360.t01"/>
<dbReference type="EMBL" id="FN594951">
    <property type="protein sequence ID" value="CBI15975.3"/>
    <property type="molecule type" value="Genomic_DNA"/>
</dbReference>
<dbReference type="InParanoid" id="D7SJZ9"/>
<proteinExistence type="predicted"/>
<keyword evidence="1" id="KW-1133">Transmembrane helix</keyword>
<evidence type="ECO:0000313" key="2">
    <source>
        <dbReference type="EMBL" id="CBI15975.3"/>
    </source>
</evidence>
<reference evidence="3" key="1">
    <citation type="journal article" date="2007" name="Nature">
        <title>The grapevine genome sequence suggests ancestral hexaploidization in major angiosperm phyla.</title>
        <authorList>
            <consortium name="The French-Italian Public Consortium for Grapevine Genome Characterization."/>
            <person name="Jaillon O."/>
            <person name="Aury J.-M."/>
            <person name="Noel B."/>
            <person name="Policriti A."/>
            <person name="Clepet C."/>
            <person name="Casagrande A."/>
            <person name="Choisne N."/>
            <person name="Aubourg S."/>
            <person name="Vitulo N."/>
            <person name="Jubin C."/>
            <person name="Vezzi A."/>
            <person name="Legeai F."/>
            <person name="Hugueney P."/>
            <person name="Dasilva C."/>
            <person name="Horner D."/>
            <person name="Mica E."/>
            <person name="Jublot D."/>
            <person name="Poulain J."/>
            <person name="Bruyere C."/>
            <person name="Billault A."/>
            <person name="Segurens B."/>
            <person name="Gouyvenoux M."/>
            <person name="Ugarte E."/>
            <person name="Cattonaro F."/>
            <person name="Anthouard V."/>
            <person name="Vico V."/>
            <person name="Del Fabbro C."/>
            <person name="Alaux M."/>
            <person name="Di Gaspero G."/>
            <person name="Dumas V."/>
            <person name="Felice N."/>
            <person name="Paillard S."/>
            <person name="Juman I."/>
            <person name="Moroldo M."/>
            <person name="Scalabrin S."/>
            <person name="Canaguier A."/>
            <person name="Le Clainche I."/>
            <person name="Malacrida G."/>
            <person name="Durand E."/>
            <person name="Pesole G."/>
            <person name="Laucou V."/>
            <person name="Chatelet P."/>
            <person name="Merdinoglu D."/>
            <person name="Delledonne M."/>
            <person name="Pezzotti M."/>
            <person name="Lecharny A."/>
            <person name="Scarpelli C."/>
            <person name="Artiguenave F."/>
            <person name="Pe M.E."/>
            <person name="Valle G."/>
            <person name="Morgante M."/>
            <person name="Caboche M."/>
            <person name="Adam-Blondon A.-F."/>
            <person name="Weissenbach J."/>
            <person name="Quetier F."/>
            <person name="Wincker P."/>
        </authorList>
    </citation>
    <scope>NUCLEOTIDE SEQUENCE [LARGE SCALE GENOMIC DNA]</scope>
    <source>
        <strain evidence="3">cv. Pinot noir / PN40024</strain>
    </source>
</reference>
<dbReference type="AlphaFoldDB" id="D7SJZ9"/>
<dbReference type="Proteomes" id="UP000009183">
    <property type="component" value="Chromosome 6"/>
</dbReference>
<accession>D7SJZ9</accession>
<feature type="transmembrane region" description="Helical" evidence="1">
    <location>
        <begin position="6"/>
        <end position="26"/>
    </location>
</feature>
<organism evidence="2 3">
    <name type="scientific">Vitis vinifera</name>
    <name type="common">Grape</name>
    <dbReference type="NCBI Taxonomy" id="29760"/>
    <lineage>
        <taxon>Eukaryota</taxon>
        <taxon>Viridiplantae</taxon>
        <taxon>Streptophyta</taxon>
        <taxon>Embryophyta</taxon>
        <taxon>Tracheophyta</taxon>
        <taxon>Spermatophyta</taxon>
        <taxon>Magnoliopsida</taxon>
        <taxon>eudicotyledons</taxon>
        <taxon>Gunneridae</taxon>
        <taxon>Pentapetalae</taxon>
        <taxon>rosids</taxon>
        <taxon>Vitales</taxon>
        <taxon>Vitaceae</taxon>
        <taxon>Viteae</taxon>
        <taxon>Vitis</taxon>
    </lineage>
</organism>
<name>D7SJZ9_VITVI</name>
<protein>
    <submittedName>
        <fullName evidence="2">Uncharacterized protein</fullName>
    </submittedName>
</protein>
<gene>
    <name evidence="2" type="ordered locus">VIT_06s0004g06360</name>
</gene>
<evidence type="ECO:0000313" key="3">
    <source>
        <dbReference type="Proteomes" id="UP000009183"/>
    </source>
</evidence>
<dbReference type="STRING" id="29760.D7SJZ9"/>
<keyword evidence="1" id="KW-0472">Membrane</keyword>
<dbReference type="HOGENOM" id="CLU_3393194_0_0_1"/>
<keyword evidence="1" id="KW-0812">Transmembrane</keyword>
<keyword evidence="3" id="KW-1185">Reference proteome</keyword>
<sequence>MYVEQYFWRIVFIICIISMDNQYYYIFKKNKS</sequence>